<accession>A0A3N2BA49</accession>
<dbReference type="InterPro" id="IPR005821">
    <property type="entry name" value="Ion_trans_dom"/>
</dbReference>
<evidence type="ECO:0000259" key="7">
    <source>
        <dbReference type="Pfam" id="PF00520"/>
    </source>
</evidence>
<dbReference type="AlphaFoldDB" id="A0A3N2BA49"/>
<dbReference type="PANTHER" id="PTHR10037:SF62">
    <property type="entry name" value="SODIUM CHANNEL PROTEIN 60E"/>
    <property type="match status" value="1"/>
</dbReference>
<comment type="caution">
    <text evidence="8">The sequence shown here is derived from an EMBL/GenBank/DDBJ whole genome shotgun (WGS) entry which is preliminary data.</text>
</comment>
<evidence type="ECO:0000256" key="2">
    <source>
        <dbReference type="ARBA" id="ARBA00022692"/>
    </source>
</evidence>
<name>A0A3N2BA49_9MICO</name>
<feature type="transmembrane region" description="Helical" evidence="6">
    <location>
        <begin position="63"/>
        <end position="86"/>
    </location>
</feature>
<evidence type="ECO:0000256" key="3">
    <source>
        <dbReference type="ARBA" id="ARBA00022989"/>
    </source>
</evidence>
<feature type="transmembrane region" description="Helical" evidence="6">
    <location>
        <begin position="216"/>
        <end position="237"/>
    </location>
</feature>
<gene>
    <name evidence="8" type="ORF">EDD31_0414</name>
</gene>
<dbReference type="OrthoDB" id="5297065at2"/>
<evidence type="ECO:0000256" key="6">
    <source>
        <dbReference type="SAM" id="Phobius"/>
    </source>
</evidence>
<feature type="region of interest" description="Disordered" evidence="5">
    <location>
        <begin position="1"/>
        <end position="20"/>
    </location>
</feature>
<dbReference type="InterPro" id="IPR027359">
    <property type="entry name" value="Volt_channel_dom_sf"/>
</dbReference>
<feature type="transmembrane region" description="Helical" evidence="6">
    <location>
        <begin position="98"/>
        <end position="118"/>
    </location>
</feature>
<feature type="region of interest" description="Disordered" evidence="5">
    <location>
        <begin position="251"/>
        <end position="285"/>
    </location>
</feature>
<evidence type="ECO:0000256" key="5">
    <source>
        <dbReference type="SAM" id="MobiDB-lite"/>
    </source>
</evidence>
<proteinExistence type="predicted"/>
<dbReference type="EMBL" id="RKHK01000001">
    <property type="protein sequence ID" value="ROR72068.1"/>
    <property type="molecule type" value="Genomic_DNA"/>
</dbReference>
<keyword evidence="3 6" id="KW-1133">Transmembrane helix</keyword>
<keyword evidence="4 6" id="KW-0472">Membrane</keyword>
<protein>
    <submittedName>
        <fullName evidence="8">Voltage-gated sodium channel</fullName>
    </submittedName>
</protein>
<dbReference type="InterPro" id="IPR043203">
    <property type="entry name" value="VGCC_Ca_Na"/>
</dbReference>
<keyword evidence="2 6" id="KW-0812">Transmembrane</keyword>
<keyword evidence="8" id="KW-0407">Ion channel</keyword>
<dbReference type="Gene3D" id="1.10.287.70">
    <property type="match status" value="1"/>
</dbReference>
<evidence type="ECO:0000256" key="4">
    <source>
        <dbReference type="ARBA" id="ARBA00023136"/>
    </source>
</evidence>
<dbReference type="SUPFAM" id="SSF81324">
    <property type="entry name" value="Voltage-gated potassium channels"/>
    <property type="match status" value="1"/>
</dbReference>
<dbReference type="GO" id="GO:0001518">
    <property type="term" value="C:voltage-gated sodium channel complex"/>
    <property type="evidence" value="ECO:0007669"/>
    <property type="project" value="TreeGrafter"/>
</dbReference>
<evidence type="ECO:0000256" key="1">
    <source>
        <dbReference type="ARBA" id="ARBA00004141"/>
    </source>
</evidence>
<keyword evidence="8" id="KW-0406">Ion transport</keyword>
<feature type="transmembrane region" description="Helical" evidence="6">
    <location>
        <begin position="139"/>
        <end position="163"/>
    </location>
</feature>
<dbReference type="RefSeq" id="WP_123305012.1">
    <property type="nucleotide sequence ID" value="NZ_RKHK01000001.1"/>
</dbReference>
<evidence type="ECO:0000313" key="9">
    <source>
        <dbReference type="Proteomes" id="UP000280668"/>
    </source>
</evidence>
<evidence type="ECO:0000313" key="8">
    <source>
        <dbReference type="EMBL" id="ROR72068.1"/>
    </source>
</evidence>
<keyword evidence="9" id="KW-1185">Reference proteome</keyword>
<reference evidence="8 9" key="1">
    <citation type="submission" date="2018-11" db="EMBL/GenBank/DDBJ databases">
        <title>Sequencing the genomes of 1000 actinobacteria strains.</title>
        <authorList>
            <person name="Klenk H.-P."/>
        </authorList>
    </citation>
    <scope>NUCLEOTIDE SEQUENCE [LARGE SCALE GENOMIC DNA]</scope>
    <source>
        <strain evidence="8 9">DSM 11294</strain>
    </source>
</reference>
<dbReference type="Proteomes" id="UP000280668">
    <property type="component" value="Unassembled WGS sequence"/>
</dbReference>
<dbReference type="Gene3D" id="1.20.120.350">
    <property type="entry name" value="Voltage-gated potassium channels. Chain C"/>
    <property type="match status" value="1"/>
</dbReference>
<feature type="domain" description="Ion transport" evidence="7">
    <location>
        <begin position="35"/>
        <end position="244"/>
    </location>
</feature>
<dbReference type="PANTHER" id="PTHR10037">
    <property type="entry name" value="VOLTAGE-GATED CATION CHANNEL CALCIUM AND SODIUM"/>
    <property type="match status" value="1"/>
</dbReference>
<keyword evidence="8" id="KW-0813">Transport</keyword>
<feature type="compositionally biased region" description="Polar residues" evidence="5">
    <location>
        <begin position="1"/>
        <end position="11"/>
    </location>
</feature>
<feature type="transmembrane region" description="Helical" evidence="6">
    <location>
        <begin position="34"/>
        <end position="51"/>
    </location>
</feature>
<organism evidence="8 9">
    <name type="scientific">Bogoriella caseilytica</name>
    <dbReference type="NCBI Taxonomy" id="56055"/>
    <lineage>
        <taxon>Bacteria</taxon>
        <taxon>Bacillati</taxon>
        <taxon>Actinomycetota</taxon>
        <taxon>Actinomycetes</taxon>
        <taxon>Micrococcales</taxon>
        <taxon>Bogoriellaceae</taxon>
        <taxon>Bogoriella</taxon>
    </lineage>
</organism>
<sequence length="310" mass="33326">MHATQSDSRNAPSPAAPGPSWRTRIAEWVESAPIQRIVMAVIILNAVVLGMETSDSLMASIGPVLRVIDTACLAVFVIEIGLKLVGRGLGFFRSPWNVFDFLVVGIALIPGSGAFAVLRSLRVLRVLRLISVVPQLRKVVSALVSAVPGIASIGLLLSLLFYVGAVMSTELFGEVSPEHFGNLGLSLFTLFQVMTLDNWENVVRPVMAEMPWAPAFFIPFILLSAFTVLNLFIAVIVDAMNAMQAVPVPRAADGEGAERSEAEEDEGGSSPDSRHRPHGAPASGAELAEVHAELRALRTQVAELSEQLRR</sequence>
<dbReference type="GO" id="GO:0005248">
    <property type="term" value="F:voltage-gated sodium channel activity"/>
    <property type="evidence" value="ECO:0007669"/>
    <property type="project" value="TreeGrafter"/>
</dbReference>
<dbReference type="Pfam" id="PF00520">
    <property type="entry name" value="Ion_trans"/>
    <property type="match status" value="1"/>
</dbReference>
<comment type="subcellular location">
    <subcellularLocation>
        <location evidence="1">Membrane</location>
        <topology evidence="1">Multi-pass membrane protein</topology>
    </subcellularLocation>
</comment>